<sequence length="340" mass="39792">MNSKQHYVCSCYYTNNFFIRRLGHVVFVDRAQFIKDYSQVLKEKGISSEKDVKTILSELNQELQRRKNQSQEYLERRAAIQRCYTPLHQHVYHLQESFLADRFLEMVRYSQTEGATVEGLMSFVEWNKAEKVYGFPVFTEEFCQELLAELEHFELSDSPRGRPNTMNNYGILLNELGFDEDFLNKLREDYLTPITTLLFPECGGDRLDSHKSFIVKYKTDGDVDLNYHYDNAEVTLNICLGKQFEEGSLYFGHMRTERQPNTAYAEYRHKLTHGLIHRGQHMHGAMPITDGERYNLIMWLRSSKIRNRLCPMCNTRPQLVATDGLGDGFTQDQVNVCNVE</sequence>
<evidence type="ECO:0000256" key="2">
    <source>
        <dbReference type="ARBA" id="ARBA00022723"/>
    </source>
</evidence>
<dbReference type="Pfam" id="PF25238">
    <property type="entry name" value="OGFOD2-like"/>
    <property type="match status" value="1"/>
</dbReference>
<dbReference type="Proteomes" id="UP001209878">
    <property type="component" value="Unassembled WGS sequence"/>
</dbReference>
<comment type="cofactor">
    <cofactor evidence="1">
        <name>L-ascorbate</name>
        <dbReference type="ChEBI" id="CHEBI:38290"/>
    </cofactor>
</comment>
<keyword evidence="5" id="KW-0560">Oxidoreductase</keyword>
<evidence type="ECO:0000259" key="7">
    <source>
        <dbReference type="PROSITE" id="PS51471"/>
    </source>
</evidence>
<evidence type="ECO:0000256" key="3">
    <source>
        <dbReference type="ARBA" id="ARBA00022896"/>
    </source>
</evidence>
<dbReference type="GO" id="GO:0031418">
    <property type="term" value="F:L-ascorbic acid binding"/>
    <property type="evidence" value="ECO:0007669"/>
    <property type="project" value="UniProtKB-KW"/>
</dbReference>
<comment type="caution">
    <text evidence="8">The sequence shown here is derived from an EMBL/GenBank/DDBJ whole genome shotgun (WGS) entry which is preliminary data.</text>
</comment>
<evidence type="ECO:0000256" key="1">
    <source>
        <dbReference type="ARBA" id="ARBA00001961"/>
    </source>
</evidence>
<accession>A0AAD9L267</accession>
<dbReference type="GO" id="GO:0016705">
    <property type="term" value="F:oxidoreductase activity, acting on paired donors, with incorporation or reduction of molecular oxygen"/>
    <property type="evidence" value="ECO:0007669"/>
    <property type="project" value="InterPro"/>
</dbReference>
<feature type="domain" description="Fe2OG dioxygenase" evidence="7">
    <location>
        <begin position="208"/>
        <end position="302"/>
    </location>
</feature>
<evidence type="ECO:0000256" key="5">
    <source>
        <dbReference type="ARBA" id="ARBA00023002"/>
    </source>
</evidence>
<dbReference type="PROSITE" id="PS51471">
    <property type="entry name" value="FE2OG_OXY"/>
    <property type="match status" value="1"/>
</dbReference>
<dbReference type="AlphaFoldDB" id="A0AAD9L267"/>
<dbReference type="PANTHER" id="PTHR24014">
    <property type="entry name" value="2-OXOGLUTARATE AND IRON-DEPENDENT OXYGENASE DOMAIN-CONTAINING PROTEIN 2"/>
    <property type="match status" value="1"/>
</dbReference>
<dbReference type="Gene3D" id="2.60.120.620">
    <property type="entry name" value="q2cbj1_9rhob like domain"/>
    <property type="match status" value="1"/>
</dbReference>
<keyword evidence="3" id="KW-0847">Vitamin C</keyword>
<evidence type="ECO:0000256" key="6">
    <source>
        <dbReference type="ARBA" id="ARBA00023004"/>
    </source>
</evidence>
<gene>
    <name evidence="8" type="ORF">NP493_407g05041</name>
</gene>
<keyword evidence="4" id="KW-0223">Dioxygenase</keyword>
<dbReference type="InterPro" id="IPR006620">
    <property type="entry name" value="Pro_4_hyd_alph"/>
</dbReference>
<evidence type="ECO:0000313" key="8">
    <source>
        <dbReference type="EMBL" id="KAK2181200.1"/>
    </source>
</evidence>
<dbReference type="EMBL" id="JAODUO010000407">
    <property type="protein sequence ID" value="KAK2181200.1"/>
    <property type="molecule type" value="Genomic_DNA"/>
</dbReference>
<keyword evidence="9" id="KW-1185">Reference proteome</keyword>
<dbReference type="GO" id="GO:0051213">
    <property type="term" value="F:dioxygenase activity"/>
    <property type="evidence" value="ECO:0007669"/>
    <property type="project" value="UniProtKB-KW"/>
</dbReference>
<dbReference type="GO" id="GO:0005506">
    <property type="term" value="F:iron ion binding"/>
    <property type="evidence" value="ECO:0007669"/>
    <property type="project" value="InterPro"/>
</dbReference>
<reference evidence="8" key="1">
    <citation type="journal article" date="2023" name="Mol. Biol. Evol.">
        <title>Third-Generation Sequencing Reveals the Adaptive Role of the Epigenome in Three Deep-Sea Polychaetes.</title>
        <authorList>
            <person name="Perez M."/>
            <person name="Aroh O."/>
            <person name="Sun Y."/>
            <person name="Lan Y."/>
            <person name="Juniper S.K."/>
            <person name="Young C.R."/>
            <person name="Angers B."/>
            <person name="Qian P.Y."/>
        </authorList>
    </citation>
    <scope>NUCLEOTIDE SEQUENCE</scope>
    <source>
        <strain evidence="8">R07B-5</strain>
    </source>
</reference>
<organism evidence="8 9">
    <name type="scientific">Ridgeia piscesae</name>
    <name type="common">Tubeworm</name>
    <dbReference type="NCBI Taxonomy" id="27915"/>
    <lineage>
        <taxon>Eukaryota</taxon>
        <taxon>Metazoa</taxon>
        <taxon>Spiralia</taxon>
        <taxon>Lophotrochozoa</taxon>
        <taxon>Annelida</taxon>
        <taxon>Polychaeta</taxon>
        <taxon>Sedentaria</taxon>
        <taxon>Canalipalpata</taxon>
        <taxon>Sabellida</taxon>
        <taxon>Siboglinidae</taxon>
        <taxon>Ridgeia</taxon>
    </lineage>
</organism>
<dbReference type="PANTHER" id="PTHR24014:SF4">
    <property type="entry name" value="2-OXOGLUTARATE AND IRON-DEPENDENT OXYGENASE DOMAIN-CONTAINING PROTEIN 2"/>
    <property type="match status" value="1"/>
</dbReference>
<dbReference type="SMART" id="SM00702">
    <property type="entry name" value="P4Hc"/>
    <property type="match status" value="1"/>
</dbReference>
<keyword evidence="6" id="KW-0408">Iron</keyword>
<proteinExistence type="predicted"/>
<evidence type="ECO:0000313" key="9">
    <source>
        <dbReference type="Proteomes" id="UP001209878"/>
    </source>
</evidence>
<protein>
    <recommendedName>
        <fullName evidence="7">Fe2OG dioxygenase domain-containing protein</fullName>
    </recommendedName>
</protein>
<keyword evidence="2" id="KW-0479">Metal-binding</keyword>
<evidence type="ECO:0000256" key="4">
    <source>
        <dbReference type="ARBA" id="ARBA00022964"/>
    </source>
</evidence>
<name>A0AAD9L267_RIDPI</name>
<dbReference type="InterPro" id="IPR005123">
    <property type="entry name" value="Oxoglu/Fe-dep_dioxygenase_dom"/>
</dbReference>